<feature type="transmembrane region" description="Helical" evidence="1">
    <location>
        <begin position="138"/>
        <end position="156"/>
    </location>
</feature>
<feature type="transmembrane region" description="Helical" evidence="1">
    <location>
        <begin position="361"/>
        <end position="382"/>
    </location>
</feature>
<dbReference type="PANTHER" id="PTHR41771">
    <property type="entry name" value="MEMBRANE PROTEIN-RELATED"/>
    <property type="match status" value="1"/>
</dbReference>
<feature type="transmembrane region" description="Helical" evidence="1">
    <location>
        <begin position="322"/>
        <end position="341"/>
    </location>
</feature>
<evidence type="ECO:0000313" key="2">
    <source>
        <dbReference type="EMBL" id="AEF16910.1"/>
    </source>
</evidence>
<dbReference type="Pfam" id="PF07907">
    <property type="entry name" value="YibE_F"/>
    <property type="match status" value="1"/>
</dbReference>
<dbReference type="KEGG" id="txy:Thexy_0869"/>
<organism evidence="2 3">
    <name type="scientific">Thermoanaerobacterium xylanolyticum (strain ATCC 49914 / DSM 7097 / LX-11)</name>
    <dbReference type="NCBI Taxonomy" id="858215"/>
    <lineage>
        <taxon>Bacteria</taxon>
        <taxon>Bacillati</taxon>
        <taxon>Bacillota</taxon>
        <taxon>Clostridia</taxon>
        <taxon>Thermoanaerobacterales</taxon>
        <taxon>Thermoanaerobacteraceae</taxon>
        <taxon>Thermoanaerobacterium</taxon>
    </lineage>
</organism>
<keyword evidence="1" id="KW-0812">Transmembrane</keyword>
<keyword evidence="1" id="KW-0472">Membrane</keyword>
<gene>
    <name evidence="2" type="ordered locus">Thexy_0869</name>
</gene>
<proteinExistence type="predicted"/>
<evidence type="ECO:0000256" key="1">
    <source>
        <dbReference type="SAM" id="Phobius"/>
    </source>
</evidence>
<protein>
    <submittedName>
        <fullName evidence="2">YibE/F family protein</fullName>
    </submittedName>
</protein>
<keyword evidence="3" id="KW-1185">Reference proteome</keyword>
<dbReference type="AlphaFoldDB" id="F6BJE2"/>
<dbReference type="eggNOG" id="COG5438">
    <property type="taxonomic scope" value="Bacteria"/>
</dbReference>
<feature type="transmembrane region" description="Helical" evidence="1">
    <location>
        <begin position="264"/>
        <end position="289"/>
    </location>
</feature>
<evidence type="ECO:0000313" key="3">
    <source>
        <dbReference type="Proteomes" id="UP000007239"/>
    </source>
</evidence>
<feature type="transmembrane region" description="Helical" evidence="1">
    <location>
        <begin position="212"/>
        <end position="233"/>
    </location>
</feature>
<dbReference type="Proteomes" id="UP000007239">
    <property type="component" value="Chromosome"/>
</dbReference>
<reference evidence="2" key="1">
    <citation type="submission" date="2011-05" db="EMBL/GenBank/DDBJ databases">
        <title>Complete sequence of Thermoanaerobacterium xylanolyticum LX-11.</title>
        <authorList>
            <consortium name="US DOE Joint Genome Institute"/>
            <person name="Lucas S."/>
            <person name="Han J."/>
            <person name="Lapidus A."/>
            <person name="Cheng J.-F."/>
            <person name="Goodwin L."/>
            <person name="Pitluck S."/>
            <person name="Peters L."/>
            <person name="Mikhailova N."/>
            <person name="Lu M."/>
            <person name="Han C."/>
            <person name="Tapia R."/>
            <person name="Land M."/>
            <person name="Hauser L."/>
            <person name="Kyrpides N."/>
            <person name="Ivanova N."/>
            <person name="Pagani I."/>
            <person name="Hemme C."/>
            <person name="Woyke T."/>
        </authorList>
    </citation>
    <scope>NUCLEOTIDE SEQUENCE</scope>
    <source>
        <strain evidence="2">LX-11</strain>
    </source>
</reference>
<dbReference type="HOGENOM" id="CLU_028166_4_0_9"/>
<name>F6BJE2_THEXL</name>
<dbReference type="PANTHER" id="PTHR41771:SF1">
    <property type="entry name" value="MEMBRANE PROTEIN"/>
    <property type="match status" value="1"/>
</dbReference>
<dbReference type="InterPro" id="IPR012507">
    <property type="entry name" value="YibE_F"/>
</dbReference>
<sequence length="383" mass="41862">MLNIMRNFANLIMTVIFYIIIITTILFIAFVILKVSSNNRNNSNTTNAGEIYGKIIKISSKVENNNSQYCNVDIELLSGKYKGKIITVPNLVAGFTSTSQYNNQEYAKIGDEVIVYLNLDSNGNIKSAYIYEIVRDKYLFKLSLVFIILLILLGGIKGLKSIITLFLTGYTIIKILIPLILYGYNSIIVTSIICIILVIINLLVISGYNRKTLSAIIGTSSGVLVAGAIVIFLNSMIRVNGFTDEEIQSMINITQNNNINLTGIYFASVIMGALGAVMDVSMSIASAIFEIKEARHKITAIELIKSGLNVGKDIMGTMANTLILAYVGGSMYIIIMIMPYINSISTVLNQDIIAAEILKTLAGSIGLMIAIPITILASTFLIL</sequence>
<feature type="transmembrane region" description="Helical" evidence="1">
    <location>
        <begin position="12"/>
        <end position="33"/>
    </location>
</feature>
<dbReference type="RefSeq" id="WP_013787656.1">
    <property type="nucleotide sequence ID" value="NC_015555.1"/>
</dbReference>
<feature type="transmembrane region" description="Helical" evidence="1">
    <location>
        <begin position="163"/>
        <end position="181"/>
    </location>
</feature>
<dbReference type="EMBL" id="CP002739">
    <property type="protein sequence ID" value="AEF16910.1"/>
    <property type="molecule type" value="Genomic_DNA"/>
</dbReference>
<feature type="transmembrane region" description="Helical" evidence="1">
    <location>
        <begin position="187"/>
        <end position="205"/>
    </location>
</feature>
<keyword evidence="1" id="KW-1133">Transmembrane helix</keyword>
<accession>F6BJE2</accession>